<dbReference type="PROSITE" id="PS50261">
    <property type="entry name" value="G_PROTEIN_RECEP_F2_4"/>
    <property type="match status" value="1"/>
</dbReference>
<keyword evidence="4 6" id="KW-0472">Membrane</keyword>
<dbReference type="GO" id="GO:0007166">
    <property type="term" value="P:cell surface receptor signaling pathway"/>
    <property type="evidence" value="ECO:0007669"/>
    <property type="project" value="InterPro"/>
</dbReference>
<dbReference type="InterPro" id="IPR000832">
    <property type="entry name" value="GPCR_2_secretin-like"/>
</dbReference>
<dbReference type="GO" id="GO:0005886">
    <property type="term" value="C:plasma membrane"/>
    <property type="evidence" value="ECO:0007669"/>
    <property type="project" value="TreeGrafter"/>
</dbReference>
<reference evidence="9" key="2">
    <citation type="submission" date="2025-08" db="UniProtKB">
        <authorList>
            <consortium name="Ensembl"/>
        </authorList>
    </citation>
    <scope>IDENTIFICATION</scope>
</reference>
<dbReference type="GO" id="GO:0007189">
    <property type="term" value="P:adenylate cyclase-activating G protein-coupled receptor signaling pathway"/>
    <property type="evidence" value="ECO:0007669"/>
    <property type="project" value="TreeGrafter"/>
</dbReference>
<accession>A0A3P8VHZ5</accession>
<reference evidence="9" key="3">
    <citation type="submission" date="2025-09" db="UniProtKB">
        <authorList>
            <consortium name="Ensembl"/>
        </authorList>
    </citation>
    <scope>IDENTIFICATION</scope>
</reference>
<feature type="transmembrane region" description="Helical" evidence="6">
    <location>
        <begin position="128"/>
        <end position="151"/>
    </location>
</feature>
<evidence type="ECO:0000256" key="5">
    <source>
        <dbReference type="ARBA" id="ARBA00023157"/>
    </source>
</evidence>
<feature type="transmembrane region" description="Helical" evidence="6">
    <location>
        <begin position="172"/>
        <end position="194"/>
    </location>
</feature>
<dbReference type="AlphaFoldDB" id="A0A3P8VHZ5"/>
<dbReference type="Ensembl" id="ENSCSET00000014114.1">
    <property type="protein sequence ID" value="ENSCSEP00000013952.1"/>
    <property type="gene ID" value="ENSCSEG00000008964.1"/>
</dbReference>
<reference evidence="9 10" key="1">
    <citation type="journal article" date="2014" name="Nat. Genet.">
        <title>Whole-genome sequence of a flatfish provides insights into ZW sex chromosome evolution and adaptation to a benthic lifestyle.</title>
        <authorList>
            <person name="Chen S."/>
            <person name="Zhang G."/>
            <person name="Shao C."/>
            <person name="Huang Q."/>
            <person name="Liu G."/>
            <person name="Zhang P."/>
            <person name="Song W."/>
            <person name="An N."/>
            <person name="Chalopin D."/>
            <person name="Volff J.N."/>
            <person name="Hong Y."/>
            <person name="Li Q."/>
            <person name="Sha Z."/>
            <person name="Zhou H."/>
            <person name="Xie M."/>
            <person name="Yu Q."/>
            <person name="Liu Y."/>
            <person name="Xiang H."/>
            <person name="Wang N."/>
            <person name="Wu K."/>
            <person name="Yang C."/>
            <person name="Zhou Q."/>
            <person name="Liao X."/>
            <person name="Yang L."/>
            <person name="Hu Q."/>
            <person name="Zhang J."/>
            <person name="Meng L."/>
            <person name="Jin L."/>
            <person name="Tian Y."/>
            <person name="Lian J."/>
            <person name="Yang J."/>
            <person name="Miao G."/>
            <person name="Liu S."/>
            <person name="Liang Z."/>
            <person name="Yan F."/>
            <person name="Li Y."/>
            <person name="Sun B."/>
            <person name="Zhang H."/>
            <person name="Zhang J."/>
            <person name="Zhu Y."/>
            <person name="Du M."/>
            <person name="Zhao Y."/>
            <person name="Schartl M."/>
            <person name="Tang Q."/>
            <person name="Wang J."/>
        </authorList>
    </citation>
    <scope>NUCLEOTIDE SEQUENCE</scope>
</reference>
<evidence type="ECO:0000256" key="6">
    <source>
        <dbReference type="SAM" id="Phobius"/>
    </source>
</evidence>
<dbReference type="PANTHER" id="PTHR12011">
    <property type="entry name" value="ADHESION G-PROTEIN COUPLED RECEPTOR"/>
    <property type="match status" value="1"/>
</dbReference>
<evidence type="ECO:0000259" key="8">
    <source>
        <dbReference type="PROSITE" id="PS50261"/>
    </source>
</evidence>
<evidence type="ECO:0000256" key="2">
    <source>
        <dbReference type="ARBA" id="ARBA00022692"/>
    </source>
</evidence>
<keyword evidence="5" id="KW-1015">Disulfide bond</keyword>
<evidence type="ECO:0000256" key="3">
    <source>
        <dbReference type="ARBA" id="ARBA00022989"/>
    </source>
</evidence>
<dbReference type="Pfam" id="PF00002">
    <property type="entry name" value="7tm_2"/>
    <property type="match status" value="1"/>
</dbReference>
<keyword evidence="2 6" id="KW-0812">Transmembrane</keyword>
<sequence length="334" mass="37300">IPENDGPIPVSNFSPVERLAVNMKQILDLTNSRKTLRPSVFSGTSHQTVGFFQLFLSFESQLLNHCMYVTYLPPPPLPPTDGSGGWSSDGCSVHNTTKDNVTVCGCNHLTSFAILLLTDPLHATILTFITYIGCGISAIFLSITILTYLAFESAVHMYVALVKVFNSHMSHYMLRLSFAGWGIPMIVVIVVIAVDKDNYGLISYGRFPDGTSDDFCWLKNDIAFYVAVVAYFCVIFLFNCVMFVVVLVQLCRVKRQNPHNTQHRTTIQEVRSMVGITILLGLTWGFAFFAWGPVNLAFMYLFAIFNSLQGEFDFRRFFVLNKSVSSTVLTSGLV</sequence>
<organism evidence="9 10">
    <name type="scientific">Cynoglossus semilaevis</name>
    <name type="common">Tongue sole</name>
    <dbReference type="NCBI Taxonomy" id="244447"/>
    <lineage>
        <taxon>Eukaryota</taxon>
        <taxon>Metazoa</taxon>
        <taxon>Chordata</taxon>
        <taxon>Craniata</taxon>
        <taxon>Vertebrata</taxon>
        <taxon>Euteleostomi</taxon>
        <taxon>Actinopterygii</taxon>
        <taxon>Neopterygii</taxon>
        <taxon>Teleostei</taxon>
        <taxon>Neoteleostei</taxon>
        <taxon>Acanthomorphata</taxon>
        <taxon>Carangaria</taxon>
        <taxon>Pleuronectiformes</taxon>
        <taxon>Pleuronectoidei</taxon>
        <taxon>Cynoglossidae</taxon>
        <taxon>Cynoglossinae</taxon>
        <taxon>Cynoglossus</taxon>
    </lineage>
</organism>
<name>A0A3P8VHZ5_CYNSE</name>
<keyword evidence="3 6" id="KW-1133">Transmembrane helix</keyword>
<evidence type="ECO:0000313" key="10">
    <source>
        <dbReference type="Proteomes" id="UP000265120"/>
    </source>
</evidence>
<evidence type="ECO:0000256" key="4">
    <source>
        <dbReference type="ARBA" id="ARBA00023136"/>
    </source>
</evidence>
<dbReference type="Gene3D" id="2.60.220.50">
    <property type="match status" value="1"/>
</dbReference>
<evidence type="ECO:0000256" key="1">
    <source>
        <dbReference type="ARBA" id="ARBA00004141"/>
    </source>
</evidence>
<dbReference type="InterPro" id="IPR046338">
    <property type="entry name" value="GAIN_dom_sf"/>
</dbReference>
<dbReference type="Pfam" id="PF01825">
    <property type="entry name" value="GPS"/>
    <property type="match status" value="1"/>
</dbReference>
<feature type="domain" description="GAIN-B" evidence="7">
    <location>
        <begin position="1"/>
        <end position="122"/>
    </location>
</feature>
<dbReference type="Gene3D" id="1.20.1070.10">
    <property type="entry name" value="Rhodopsin 7-helix transmembrane proteins"/>
    <property type="match status" value="1"/>
</dbReference>
<feature type="transmembrane region" description="Helical" evidence="6">
    <location>
        <begin position="272"/>
        <end position="291"/>
    </location>
</feature>
<protein>
    <submittedName>
        <fullName evidence="9">Si:dkey-259j3.5</fullName>
    </submittedName>
</protein>
<dbReference type="Proteomes" id="UP000265120">
    <property type="component" value="Chromosome 19"/>
</dbReference>
<dbReference type="SMART" id="SM00303">
    <property type="entry name" value="GPS"/>
    <property type="match status" value="1"/>
</dbReference>
<dbReference type="InterPro" id="IPR057244">
    <property type="entry name" value="GAIN_B"/>
</dbReference>
<evidence type="ECO:0000313" key="9">
    <source>
        <dbReference type="Ensembl" id="ENSCSEP00000013952.1"/>
    </source>
</evidence>
<dbReference type="GO" id="GO:0004930">
    <property type="term" value="F:G protein-coupled receptor activity"/>
    <property type="evidence" value="ECO:0007669"/>
    <property type="project" value="InterPro"/>
</dbReference>
<feature type="transmembrane region" description="Helical" evidence="6">
    <location>
        <begin position="222"/>
        <end position="251"/>
    </location>
</feature>
<dbReference type="InterPro" id="IPR000203">
    <property type="entry name" value="GPS"/>
</dbReference>
<keyword evidence="10" id="KW-1185">Reference proteome</keyword>
<dbReference type="PANTHER" id="PTHR12011:SF264">
    <property type="entry name" value="ADHESION G-PROTEIN COUPLED RECEPTOR G2"/>
    <property type="match status" value="1"/>
</dbReference>
<feature type="domain" description="G-protein coupled receptors family 2 profile 2" evidence="8">
    <location>
        <begin position="154"/>
        <end position="321"/>
    </location>
</feature>
<dbReference type="PROSITE" id="PS50221">
    <property type="entry name" value="GAIN_B"/>
    <property type="match status" value="1"/>
</dbReference>
<dbReference type="GeneTree" id="ENSGT00940000164851"/>
<dbReference type="InterPro" id="IPR017981">
    <property type="entry name" value="GPCR_2-like_7TM"/>
</dbReference>
<evidence type="ECO:0000259" key="7">
    <source>
        <dbReference type="PROSITE" id="PS50221"/>
    </source>
</evidence>
<comment type="subcellular location">
    <subcellularLocation>
        <location evidence="1">Membrane</location>
        <topology evidence="1">Multi-pass membrane protein</topology>
    </subcellularLocation>
</comment>
<proteinExistence type="predicted"/>